<gene>
    <name evidence="1" type="ORF">BHV79_06445</name>
</gene>
<accession>A0A1Q6I9S2</accession>
<evidence type="ECO:0000313" key="2">
    <source>
        <dbReference type="Proteomes" id="UP000186549"/>
    </source>
</evidence>
<name>A0A1Q6I9S2_BACUN</name>
<dbReference type="Proteomes" id="UP000186549">
    <property type="component" value="Unassembled WGS sequence"/>
</dbReference>
<protein>
    <submittedName>
        <fullName evidence="1">Uncharacterized protein</fullName>
    </submittedName>
</protein>
<reference evidence="1 2" key="1">
    <citation type="journal article" date="2016" name="Nat. Biotechnol.">
        <title>Measurement of bacterial replication rates in microbial communities.</title>
        <authorList>
            <person name="Brown C.T."/>
            <person name="Olm M.R."/>
            <person name="Thomas B.C."/>
            <person name="Banfield J.F."/>
        </authorList>
    </citation>
    <scope>NUCLEOTIDE SEQUENCE [LARGE SCALE GENOMIC DNA]</scope>
    <source>
        <strain evidence="1">45_41</strain>
    </source>
</reference>
<sequence length="303" mass="34925">MAKIYFLYLLLCYTTLSYSQNDSIKSHITRDSSFLEKDYLSTLDALSHTSIINKIKNKFPFIIETINTSLPNSVGGVDLSFSGINITNKDIKYIYINGYPINAVGDKCFCHIRKHSNTTCKIIGPIKFMQYKNETFNNVWYDSTIKEFIPTSIKIQYTDGSLSIMNQAKIKESKTYSDLINKPVNLNNLPLPFGKFCLFGHGLYDETEFLTSFTSILSDKNNYIDISDKCFRIYKNGNLLYEFYLSSLLKTHIDYSLYEFNSKKTFSIKCLFHKNSSNTLFYSVTISSENQKSEVFFFSLANN</sequence>
<comment type="caution">
    <text evidence="1">The sequence shown here is derived from an EMBL/GenBank/DDBJ whole genome shotgun (WGS) entry which is preliminary data.</text>
</comment>
<proteinExistence type="predicted"/>
<dbReference type="EMBL" id="MNQU01000167">
    <property type="protein sequence ID" value="OKZ35503.1"/>
    <property type="molecule type" value="Genomic_DNA"/>
</dbReference>
<evidence type="ECO:0000313" key="1">
    <source>
        <dbReference type="EMBL" id="OKZ35503.1"/>
    </source>
</evidence>
<dbReference type="AlphaFoldDB" id="A0A1Q6I9S2"/>
<organism evidence="1 2">
    <name type="scientific">Bacteroides uniformis</name>
    <dbReference type="NCBI Taxonomy" id="820"/>
    <lineage>
        <taxon>Bacteria</taxon>
        <taxon>Pseudomonadati</taxon>
        <taxon>Bacteroidota</taxon>
        <taxon>Bacteroidia</taxon>
        <taxon>Bacteroidales</taxon>
        <taxon>Bacteroidaceae</taxon>
        <taxon>Bacteroides</taxon>
    </lineage>
</organism>